<comment type="caution">
    <text evidence="6">The sequence shown here is derived from an EMBL/GenBank/DDBJ whole genome shotgun (WGS) entry which is preliminary data.</text>
</comment>
<evidence type="ECO:0000256" key="2">
    <source>
        <dbReference type="ARBA" id="ARBA00022692"/>
    </source>
</evidence>
<dbReference type="PANTHER" id="PTHR11662">
    <property type="entry name" value="SOLUTE CARRIER FAMILY 17"/>
    <property type="match status" value="1"/>
</dbReference>
<dbReference type="OrthoDB" id="2250022at2759"/>
<reference evidence="6 7" key="2">
    <citation type="journal article" date="2021" name="Genomics">
        <title>High-quality reference genome for Clonorchis sinensis.</title>
        <authorList>
            <person name="Young N.D."/>
            <person name="Stroehlein A.J."/>
            <person name="Kinkar L."/>
            <person name="Wang T."/>
            <person name="Sohn W.M."/>
            <person name="Chang B.C.H."/>
            <person name="Kaur P."/>
            <person name="Weisz D."/>
            <person name="Dudchenko O."/>
            <person name="Aiden E.L."/>
            <person name="Korhonen P.K."/>
            <person name="Gasser R.B."/>
        </authorList>
    </citation>
    <scope>NUCLEOTIDE SEQUENCE [LARGE SCALE GENOMIC DNA]</scope>
    <source>
        <strain evidence="6">Cs-k2</strain>
    </source>
</reference>
<sequence length="614" mass="67132">MTKTAWKLIVSEMAQCLAREFSDRKHVTKRLGAVSAVVVRLREWDPRNSVCLVGNRPMSVSFMVFRLGQPGSIPALVLPSGSMAARHRKVVTAERDLDFRCAPRTCVAFQIGKLAIRGVRTGAQFPATKFKINCSAIAPFWYLTATPPEGSTRARILSGCPSLDGGSREAVVGFEPRPSGSASRLPLSSLGQPGSIPVHVLPGGMAAMHHHRSCVLRIVLLCCVANFINAADRVIMPIAIIPISDHYKWDLHQHGWILSAFSIGYMSSMIIGGSAAKRYGGSTILLLAVLLWSLSSFVTPWFAYSSTALVVLRFLLGIGEGIGLPTIVHIFSLLVPVDERSRALGYLVAFGSFGQILATLVCPYLFWPLSFYLFGGFGFIWLFFWLLVFRDVRRCERMEEDFFTPQTRLSKPAVHWYEFLSRWPLWAIYIAHFSMNWSNYIIMQWLPTYLTRFLGAGKGGIMLTALPYLSNSVASIAAGHIADHFIKRQWSVLAVRRLMSCIGLIGPGLLLFLFSASTSISAAISIISMSMILSAFNSAGHLSNHVEVAPNHAGITFAISNTLATIPGILCGPLTAELVVASGGRWFPVFLLAGCVNLVGAVIYGSQSSSLQVL</sequence>
<dbReference type="InterPro" id="IPR011701">
    <property type="entry name" value="MFS"/>
</dbReference>
<dbReference type="SUPFAM" id="SSF103473">
    <property type="entry name" value="MFS general substrate transporter"/>
    <property type="match status" value="1"/>
</dbReference>
<name>A0A3R7D5B0_CLOSI</name>
<dbReference type="Proteomes" id="UP000286415">
    <property type="component" value="Unassembled WGS sequence"/>
</dbReference>
<feature type="domain" description="Major facilitator superfamily (MFS) profile" evidence="5">
    <location>
        <begin position="218"/>
        <end position="612"/>
    </location>
</feature>
<comment type="subcellular location">
    <subcellularLocation>
        <location evidence="1">Membrane</location>
        <topology evidence="1">Multi-pass membrane protein</topology>
    </subcellularLocation>
</comment>
<dbReference type="InterPro" id="IPR050382">
    <property type="entry name" value="MFS_Na/Anion_cotransporter"/>
</dbReference>
<keyword evidence="3" id="KW-1133">Transmembrane helix</keyword>
<dbReference type="InterPro" id="IPR044777">
    <property type="entry name" value="SLC17A9-like"/>
</dbReference>
<dbReference type="Pfam" id="PF07690">
    <property type="entry name" value="MFS_1"/>
    <property type="match status" value="1"/>
</dbReference>
<keyword evidence="2" id="KW-0812">Transmembrane</keyword>
<dbReference type="GO" id="GO:0015291">
    <property type="term" value="F:secondary active transmembrane transporter activity"/>
    <property type="evidence" value="ECO:0007669"/>
    <property type="project" value="UniProtKB-ARBA"/>
</dbReference>
<keyword evidence="7" id="KW-1185">Reference proteome</keyword>
<dbReference type="InterPro" id="IPR036259">
    <property type="entry name" value="MFS_trans_sf"/>
</dbReference>
<dbReference type="FunFam" id="1.20.1250.20:FF:000452">
    <property type="entry name" value="sialin-like isoform X1"/>
    <property type="match status" value="1"/>
</dbReference>
<evidence type="ECO:0000256" key="3">
    <source>
        <dbReference type="ARBA" id="ARBA00022989"/>
    </source>
</evidence>
<dbReference type="PANTHER" id="PTHR11662:SF40">
    <property type="entry name" value="MAJOR FACILITATOR SUPERFAMILY (MFS) PROFILE DOMAIN-CONTAINING PROTEIN"/>
    <property type="match status" value="1"/>
</dbReference>
<dbReference type="CDD" id="cd17380">
    <property type="entry name" value="MFS_SLC17A9_like"/>
    <property type="match status" value="1"/>
</dbReference>
<keyword evidence="4" id="KW-0472">Membrane</keyword>
<evidence type="ECO:0000259" key="5">
    <source>
        <dbReference type="PROSITE" id="PS50850"/>
    </source>
</evidence>
<dbReference type="GO" id="GO:0016020">
    <property type="term" value="C:membrane"/>
    <property type="evidence" value="ECO:0007669"/>
    <property type="project" value="UniProtKB-SubCell"/>
</dbReference>
<proteinExistence type="predicted"/>
<dbReference type="InParanoid" id="A0A3R7D5B0"/>
<evidence type="ECO:0000313" key="7">
    <source>
        <dbReference type="Proteomes" id="UP000286415"/>
    </source>
</evidence>
<dbReference type="Gene3D" id="1.20.1250.20">
    <property type="entry name" value="MFS general substrate transporter like domains"/>
    <property type="match status" value="2"/>
</dbReference>
<gene>
    <name evidence="6" type="ORF">CSKR_110544</name>
</gene>
<dbReference type="EMBL" id="NIRI02000056">
    <property type="protein sequence ID" value="KAG5443196.1"/>
    <property type="molecule type" value="Genomic_DNA"/>
</dbReference>
<evidence type="ECO:0000256" key="4">
    <source>
        <dbReference type="ARBA" id="ARBA00023136"/>
    </source>
</evidence>
<dbReference type="AlphaFoldDB" id="A0A3R7D5B0"/>
<evidence type="ECO:0000313" key="6">
    <source>
        <dbReference type="EMBL" id="KAG5443196.1"/>
    </source>
</evidence>
<accession>A0A3R7D5B0</accession>
<protein>
    <submittedName>
        <fullName evidence="6">Sialin</fullName>
    </submittedName>
</protein>
<organism evidence="6 7">
    <name type="scientific">Clonorchis sinensis</name>
    <name type="common">Chinese liver fluke</name>
    <dbReference type="NCBI Taxonomy" id="79923"/>
    <lineage>
        <taxon>Eukaryota</taxon>
        <taxon>Metazoa</taxon>
        <taxon>Spiralia</taxon>
        <taxon>Lophotrochozoa</taxon>
        <taxon>Platyhelminthes</taxon>
        <taxon>Trematoda</taxon>
        <taxon>Digenea</taxon>
        <taxon>Opisthorchiida</taxon>
        <taxon>Opisthorchiata</taxon>
        <taxon>Opisthorchiidae</taxon>
        <taxon>Clonorchis</taxon>
    </lineage>
</organism>
<dbReference type="GO" id="GO:0006820">
    <property type="term" value="P:monoatomic anion transport"/>
    <property type="evidence" value="ECO:0007669"/>
    <property type="project" value="TreeGrafter"/>
</dbReference>
<reference evidence="6 7" key="1">
    <citation type="journal article" date="2018" name="Biotechnol. Adv.">
        <title>Improved genomic resources and new bioinformatic workflow for the carcinogenic parasite Clonorchis sinensis: Biotechnological implications.</title>
        <authorList>
            <person name="Wang D."/>
            <person name="Korhonen P.K."/>
            <person name="Gasser R.B."/>
            <person name="Young N.D."/>
        </authorList>
    </citation>
    <scope>NUCLEOTIDE SEQUENCE [LARGE SCALE GENOMIC DNA]</scope>
    <source>
        <strain evidence="6">Cs-k2</strain>
    </source>
</reference>
<evidence type="ECO:0000256" key="1">
    <source>
        <dbReference type="ARBA" id="ARBA00004141"/>
    </source>
</evidence>
<dbReference type="STRING" id="79923.A0A3R7D5B0"/>
<dbReference type="PROSITE" id="PS50850">
    <property type="entry name" value="MFS"/>
    <property type="match status" value="1"/>
</dbReference>
<dbReference type="InterPro" id="IPR020846">
    <property type="entry name" value="MFS_dom"/>
</dbReference>